<dbReference type="EMBL" id="JARK01001622">
    <property type="protein sequence ID" value="EYB86101.1"/>
    <property type="molecule type" value="Genomic_DNA"/>
</dbReference>
<sequence length="101" mass="11607">MEYIVPLHHLLSAGFAVGERTDAGQTAFAVFMTYMVSVRGLVTWLNNVMMRDTGCRNWTKWMQNGCKQLERQKQTKIPSCKRTKKMFPASRHFLSCFPGTT</sequence>
<gene>
    <name evidence="1" type="primary">Acey_s0286.g1420</name>
    <name evidence="1" type="ORF">Y032_0286g1420</name>
</gene>
<protein>
    <submittedName>
        <fullName evidence="1">Uncharacterized protein</fullName>
    </submittedName>
</protein>
<dbReference type="AlphaFoldDB" id="A0A016S6N6"/>
<organism evidence="1 2">
    <name type="scientific">Ancylostoma ceylanicum</name>
    <dbReference type="NCBI Taxonomy" id="53326"/>
    <lineage>
        <taxon>Eukaryota</taxon>
        <taxon>Metazoa</taxon>
        <taxon>Ecdysozoa</taxon>
        <taxon>Nematoda</taxon>
        <taxon>Chromadorea</taxon>
        <taxon>Rhabditida</taxon>
        <taxon>Rhabditina</taxon>
        <taxon>Rhabditomorpha</taxon>
        <taxon>Strongyloidea</taxon>
        <taxon>Ancylostomatidae</taxon>
        <taxon>Ancylostomatinae</taxon>
        <taxon>Ancylostoma</taxon>
    </lineage>
</organism>
<keyword evidence="2" id="KW-1185">Reference proteome</keyword>
<evidence type="ECO:0000313" key="1">
    <source>
        <dbReference type="EMBL" id="EYB86101.1"/>
    </source>
</evidence>
<dbReference type="Proteomes" id="UP000024635">
    <property type="component" value="Unassembled WGS sequence"/>
</dbReference>
<proteinExistence type="predicted"/>
<name>A0A016S6N6_9BILA</name>
<comment type="caution">
    <text evidence="1">The sequence shown here is derived from an EMBL/GenBank/DDBJ whole genome shotgun (WGS) entry which is preliminary data.</text>
</comment>
<accession>A0A016S6N6</accession>
<evidence type="ECO:0000313" key="2">
    <source>
        <dbReference type="Proteomes" id="UP000024635"/>
    </source>
</evidence>
<reference evidence="2" key="1">
    <citation type="journal article" date="2015" name="Nat. Genet.">
        <title>The genome and transcriptome of the zoonotic hookworm Ancylostoma ceylanicum identify infection-specific gene families.</title>
        <authorList>
            <person name="Schwarz E.M."/>
            <person name="Hu Y."/>
            <person name="Antoshechkin I."/>
            <person name="Miller M.M."/>
            <person name="Sternberg P.W."/>
            <person name="Aroian R.V."/>
        </authorList>
    </citation>
    <scope>NUCLEOTIDE SEQUENCE</scope>
    <source>
        <strain evidence="2">HY135</strain>
    </source>
</reference>